<dbReference type="HOGENOM" id="CLU_170073_3_0_2"/>
<comment type="function">
    <text evidence="2">Possibly the antitoxin component of a toxin-antitoxin (TA) module.</text>
</comment>
<evidence type="ECO:0000256" key="2">
    <source>
        <dbReference type="HAMAP-Rule" id="MF_00794"/>
    </source>
</evidence>
<dbReference type="NCBIfam" id="NF010250">
    <property type="entry name" value="PRK13696.1-2"/>
    <property type="match status" value="1"/>
</dbReference>
<dbReference type="InterPro" id="IPR003847">
    <property type="entry name" value="Put_antitoxin"/>
</dbReference>
<proteinExistence type="inferred from homology"/>
<dbReference type="Pfam" id="PF02697">
    <property type="entry name" value="VAPB_antitox"/>
    <property type="match status" value="1"/>
</dbReference>
<dbReference type="GeneID" id="8778737"/>
<dbReference type="EMBL" id="CP001899">
    <property type="protein sequence ID" value="ADC65379.1"/>
    <property type="molecule type" value="Genomic_DNA"/>
</dbReference>
<evidence type="ECO:0000313" key="4">
    <source>
        <dbReference type="Proteomes" id="UP000002613"/>
    </source>
</evidence>
<comment type="similarity">
    <text evidence="2">Belongs to the UPF0330 family.</text>
</comment>
<name>D3RY16_FERPA</name>
<dbReference type="HAMAP" id="MF_00794">
    <property type="entry name" value="UPF0330"/>
    <property type="match status" value="1"/>
</dbReference>
<dbReference type="PaxDb" id="589924-Ferp_1224"/>
<keyword evidence="4" id="KW-1185">Reference proteome</keyword>
<keyword evidence="1" id="KW-1277">Toxin-antitoxin system</keyword>
<gene>
    <name evidence="3" type="ordered locus">Ferp_1224</name>
</gene>
<dbReference type="Proteomes" id="UP000002613">
    <property type="component" value="Chromosome"/>
</dbReference>
<dbReference type="RefSeq" id="WP_012965722.1">
    <property type="nucleotide sequence ID" value="NC_013849.1"/>
</dbReference>
<dbReference type="eggNOG" id="arCOG02681">
    <property type="taxonomic scope" value="Archaea"/>
</dbReference>
<organism evidence="3 4">
    <name type="scientific">Ferroglobus placidus (strain DSM 10642 / AEDII12DO)</name>
    <dbReference type="NCBI Taxonomy" id="589924"/>
    <lineage>
        <taxon>Archaea</taxon>
        <taxon>Methanobacteriati</taxon>
        <taxon>Methanobacteriota</taxon>
        <taxon>Archaeoglobi</taxon>
        <taxon>Archaeoglobales</taxon>
        <taxon>Archaeoglobaceae</taxon>
        <taxon>Ferroglobus</taxon>
    </lineage>
</organism>
<dbReference type="AlphaFoldDB" id="D3RY16"/>
<evidence type="ECO:0000256" key="1">
    <source>
        <dbReference type="ARBA" id="ARBA00022649"/>
    </source>
</evidence>
<protein>
    <recommendedName>
        <fullName evidence="2">Putative antitoxin Ferp_1224</fullName>
    </recommendedName>
</protein>
<evidence type="ECO:0000313" key="3">
    <source>
        <dbReference type="EMBL" id="ADC65379.1"/>
    </source>
</evidence>
<dbReference type="OrthoDB" id="231302at2157"/>
<reference evidence="4" key="1">
    <citation type="submission" date="2010-02" db="EMBL/GenBank/DDBJ databases">
        <title>Complete sequence of Ferroglobus placidus DSM 10642.</title>
        <authorList>
            <consortium name="US DOE Joint Genome Institute"/>
            <person name="Lucas S."/>
            <person name="Copeland A."/>
            <person name="Lapidus A."/>
            <person name="Cheng J.-F."/>
            <person name="Bruce D."/>
            <person name="Goodwin L."/>
            <person name="Pitluck S."/>
            <person name="Saunders E."/>
            <person name="Brettin T."/>
            <person name="Detter J.C."/>
            <person name="Han C."/>
            <person name="Tapia R."/>
            <person name="Larimer F."/>
            <person name="Land M."/>
            <person name="Hauser L."/>
            <person name="Kyrpides N."/>
            <person name="Ivanova N."/>
            <person name="Holmes D."/>
            <person name="Lovley D."/>
            <person name="Kyrpides N."/>
            <person name="Anderson I.J."/>
            <person name="Woyke T."/>
        </authorList>
    </citation>
    <scope>NUCLEOTIDE SEQUENCE [LARGE SCALE GENOMIC DNA]</scope>
    <source>
        <strain evidence="4">DSM 10642 / AEDII12DO</strain>
    </source>
</reference>
<reference evidence="3 4" key="2">
    <citation type="journal article" date="2011" name="Stand. Genomic Sci.">
        <title>Complete genome sequence of Ferroglobus placidus AEDII12DO.</title>
        <authorList>
            <person name="Anderson I."/>
            <person name="Risso C."/>
            <person name="Holmes D."/>
            <person name="Lucas S."/>
            <person name="Copeland A."/>
            <person name="Lapidus A."/>
            <person name="Cheng J.F."/>
            <person name="Bruce D."/>
            <person name="Goodwin L."/>
            <person name="Pitluck S."/>
            <person name="Saunders E."/>
            <person name="Brettin T."/>
            <person name="Detter J.C."/>
            <person name="Han C."/>
            <person name="Tapia R."/>
            <person name="Larimer F."/>
            <person name="Land M."/>
            <person name="Hauser L."/>
            <person name="Woyke T."/>
            <person name="Lovley D."/>
            <person name="Kyrpides N."/>
            <person name="Ivanova N."/>
        </authorList>
    </citation>
    <scope>NUCLEOTIDE SEQUENCE [LARGE SCALE GENOMIC DNA]</scope>
    <source>
        <strain evidence="4">DSM 10642 / AEDII12DO</strain>
    </source>
</reference>
<accession>D3RY16</accession>
<sequence length="73" mass="8506">MTKTISISDDVYELLVKIKGKRSFSEVIRDLIKKEGNFDLLLIAFGTRNDEEVEELKREIGEAEKWMQSLMRA</sequence>
<dbReference type="KEGG" id="fpl:Ferp_1224"/>